<evidence type="ECO:0000256" key="1">
    <source>
        <dbReference type="ARBA" id="ARBA00004496"/>
    </source>
</evidence>
<dbReference type="GO" id="GO:0008270">
    <property type="term" value="F:zinc ion binding"/>
    <property type="evidence" value="ECO:0007669"/>
    <property type="project" value="UniProtKB-UniRule"/>
</dbReference>
<dbReference type="InterPro" id="IPR032678">
    <property type="entry name" value="tRNA-synt_1_cat_dom"/>
</dbReference>
<feature type="binding site" evidence="13">
    <location>
        <position position="212"/>
    </location>
    <ligand>
        <name>Zn(2+)</name>
        <dbReference type="ChEBI" id="CHEBI:29105"/>
    </ligand>
</feature>
<evidence type="ECO:0000313" key="17">
    <source>
        <dbReference type="Proteomes" id="UP000051931"/>
    </source>
</evidence>
<evidence type="ECO:0000256" key="4">
    <source>
        <dbReference type="ARBA" id="ARBA00022490"/>
    </source>
</evidence>
<feature type="domain" description="Cysteinyl-tRNA synthetase class Ia DALR" evidence="15">
    <location>
        <begin position="356"/>
        <end position="417"/>
    </location>
</feature>
<evidence type="ECO:0000256" key="10">
    <source>
        <dbReference type="ARBA" id="ARBA00022917"/>
    </source>
</evidence>
<dbReference type="NCBIfam" id="TIGR00435">
    <property type="entry name" value="cysS"/>
    <property type="match status" value="1"/>
</dbReference>
<feature type="binding site" evidence="13">
    <location>
        <position position="274"/>
    </location>
    <ligand>
        <name>ATP</name>
        <dbReference type="ChEBI" id="CHEBI:30616"/>
    </ligand>
</feature>
<dbReference type="PRINTS" id="PR00983">
    <property type="entry name" value="TRNASYNTHCYS"/>
</dbReference>
<name>A0A0R1SAJ3_9LACO</name>
<evidence type="ECO:0000256" key="12">
    <source>
        <dbReference type="ARBA" id="ARBA00047398"/>
    </source>
</evidence>
<keyword evidence="5 13" id="KW-0436">Ligase</keyword>
<dbReference type="eggNOG" id="COG0215">
    <property type="taxonomic scope" value="Bacteria"/>
</dbReference>
<dbReference type="GO" id="GO:0004817">
    <property type="term" value="F:cysteine-tRNA ligase activity"/>
    <property type="evidence" value="ECO:0007669"/>
    <property type="project" value="UniProtKB-UniRule"/>
</dbReference>
<dbReference type="GO" id="GO:0006423">
    <property type="term" value="P:cysteinyl-tRNA aminoacylation"/>
    <property type="evidence" value="ECO:0007669"/>
    <property type="project" value="UniProtKB-UniRule"/>
</dbReference>
<comment type="cofactor">
    <cofactor evidence="13">
        <name>Zn(2+)</name>
        <dbReference type="ChEBI" id="CHEBI:29105"/>
    </cofactor>
    <text evidence="13">Binds 1 zinc ion per subunit.</text>
</comment>
<evidence type="ECO:0000313" key="16">
    <source>
        <dbReference type="EMBL" id="KRL63128.1"/>
    </source>
</evidence>
<comment type="similarity">
    <text evidence="2 13">Belongs to the class-I aminoacyl-tRNA synthetase family.</text>
</comment>
<comment type="subcellular location">
    <subcellularLocation>
        <location evidence="1 13">Cytoplasm</location>
    </subcellularLocation>
</comment>
<comment type="subunit">
    <text evidence="3 13">Monomer.</text>
</comment>
<comment type="caution">
    <text evidence="16">The sequence shown here is derived from an EMBL/GenBank/DDBJ whole genome shotgun (WGS) entry which is preliminary data.</text>
</comment>
<dbReference type="Pfam" id="PF23493">
    <property type="entry name" value="CysS_C"/>
    <property type="match status" value="1"/>
</dbReference>
<dbReference type="EC" id="6.1.1.16" evidence="13"/>
<feature type="coiled-coil region" evidence="14">
    <location>
        <begin position="307"/>
        <end position="334"/>
    </location>
</feature>
<comment type="catalytic activity">
    <reaction evidence="12 13">
        <text>tRNA(Cys) + L-cysteine + ATP = L-cysteinyl-tRNA(Cys) + AMP + diphosphate</text>
        <dbReference type="Rhea" id="RHEA:17773"/>
        <dbReference type="Rhea" id="RHEA-COMP:9661"/>
        <dbReference type="Rhea" id="RHEA-COMP:9679"/>
        <dbReference type="ChEBI" id="CHEBI:30616"/>
        <dbReference type="ChEBI" id="CHEBI:33019"/>
        <dbReference type="ChEBI" id="CHEBI:35235"/>
        <dbReference type="ChEBI" id="CHEBI:78442"/>
        <dbReference type="ChEBI" id="CHEBI:78517"/>
        <dbReference type="ChEBI" id="CHEBI:456215"/>
        <dbReference type="EC" id="6.1.1.16"/>
    </reaction>
</comment>
<dbReference type="InterPro" id="IPR015803">
    <property type="entry name" value="Cys-tRNA-ligase"/>
</dbReference>
<keyword evidence="10 13" id="KW-0648">Protein biosynthesis</keyword>
<evidence type="ECO:0000256" key="9">
    <source>
        <dbReference type="ARBA" id="ARBA00022840"/>
    </source>
</evidence>
<accession>A0A0R1SAJ3</accession>
<dbReference type="Proteomes" id="UP000051931">
    <property type="component" value="Unassembled WGS sequence"/>
</dbReference>
<dbReference type="CDD" id="cd00672">
    <property type="entry name" value="CysRS_core"/>
    <property type="match status" value="1"/>
</dbReference>
<dbReference type="PANTHER" id="PTHR10890:SF3">
    <property type="entry name" value="CYSTEINE--TRNA LIGASE, CYTOPLASMIC"/>
    <property type="match status" value="1"/>
</dbReference>
<keyword evidence="7 13" id="KW-0547">Nucleotide-binding</keyword>
<dbReference type="InterPro" id="IPR056411">
    <property type="entry name" value="CysS_C"/>
</dbReference>
<proteinExistence type="inferred from homology"/>
<evidence type="ECO:0000256" key="11">
    <source>
        <dbReference type="ARBA" id="ARBA00023146"/>
    </source>
</evidence>
<dbReference type="Gene3D" id="3.40.50.620">
    <property type="entry name" value="HUPs"/>
    <property type="match status" value="1"/>
</dbReference>
<dbReference type="Gene3D" id="1.20.120.1910">
    <property type="entry name" value="Cysteine-tRNA ligase, C-terminal anti-codon recognition domain"/>
    <property type="match status" value="1"/>
</dbReference>
<evidence type="ECO:0000256" key="7">
    <source>
        <dbReference type="ARBA" id="ARBA00022741"/>
    </source>
</evidence>
<feature type="binding site" evidence="13">
    <location>
        <position position="241"/>
    </location>
    <ligand>
        <name>Zn(2+)</name>
        <dbReference type="ChEBI" id="CHEBI:29105"/>
    </ligand>
</feature>
<protein>
    <recommendedName>
        <fullName evidence="13">Cysteine--tRNA ligase</fullName>
        <ecNumber evidence="13">6.1.1.16</ecNumber>
    </recommendedName>
    <alternativeName>
        <fullName evidence="13">Cysteinyl-tRNA synthetase</fullName>
        <shortName evidence="13">CysRS</shortName>
    </alternativeName>
</protein>
<keyword evidence="4 13" id="KW-0963">Cytoplasm</keyword>
<feature type="binding site" evidence="13">
    <location>
        <position position="237"/>
    </location>
    <ligand>
        <name>Zn(2+)</name>
        <dbReference type="ChEBI" id="CHEBI:29105"/>
    </ligand>
</feature>
<dbReference type="STRING" id="1122152.GCA_000425905_00788"/>
<dbReference type="Pfam" id="PF01406">
    <property type="entry name" value="tRNA-synt_1e"/>
    <property type="match status" value="1"/>
</dbReference>
<evidence type="ECO:0000256" key="8">
    <source>
        <dbReference type="ARBA" id="ARBA00022833"/>
    </source>
</evidence>
<dbReference type="HAMAP" id="MF_00041">
    <property type="entry name" value="Cys_tRNA_synth"/>
    <property type="match status" value="1"/>
</dbReference>
<evidence type="ECO:0000256" key="5">
    <source>
        <dbReference type="ARBA" id="ARBA00022598"/>
    </source>
</evidence>
<dbReference type="InterPro" id="IPR009080">
    <property type="entry name" value="tRNAsynth_Ia_anticodon-bd"/>
</dbReference>
<evidence type="ECO:0000256" key="13">
    <source>
        <dbReference type="HAMAP-Rule" id="MF_00041"/>
    </source>
</evidence>
<dbReference type="InterPro" id="IPR024909">
    <property type="entry name" value="Cys-tRNA/MSH_ligase"/>
</dbReference>
<dbReference type="SUPFAM" id="SSF47323">
    <property type="entry name" value="Anticodon-binding domain of a subclass of class I aminoacyl-tRNA synthetases"/>
    <property type="match status" value="1"/>
</dbReference>
<feature type="short sequence motif" description="'KMSKS' region" evidence="13">
    <location>
        <begin position="271"/>
        <end position="275"/>
    </location>
</feature>
<keyword evidence="8 13" id="KW-0862">Zinc</keyword>
<evidence type="ECO:0000259" key="15">
    <source>
        <dbReference type="SMART" id="SM00840"/>
    </source>
</evidence>
<keyword evidence="11 13" id="KW-0030">Aminoacyl-tRNA synthetase</keyword>
<dbReference type="OrthoDB" id="9815130at2"/>
<organism evidence="16 17">
    <name type="scientific">Lactobacillus psittaci DSM 15354</name>
    <dbReference type="NCBI Taxonomy" id="1122152"/>
    <lineage>
        <taxon>Bacteria</taxon>
        <taxon>Bacillati</taxon>
        <taxon>Bacillota</taxon>
        <taxon>Bacilli</taxon>
        <taxon>Lactobacillales</taxon>
        <taxon>Lactobacillaceae</taxon>
        <taxon>Lactobacillus</taxon>
    </lineage>
</organism>
<dbReference type="RefSeq" id="WP_027825758.1">
    <property type="nucleotide sequence ID" value="NZ_AZFB01000005.1"/>
</dbReference>
<dbReference type="SUPFAM" id="SSF52374">
    <property type="entry name" value="Nucleotidylyl transferase"/>
    <property type="match status" value="1"/>
</dbReference>
<feature type="short sequence motif" description="'HIGH' region" evidence="13">
    <location>
        <begin position="29"/>
        <end position="39"/>
    </location>
</feature>
<dbReference type="GO" id="GO:0005829">
    <property type="term" value="C:cytosol"/>
    <property type="evidence" value="ECO:0007669"/>
    <property type="project" value="TreeGrafter"/>
</dbReference>
<dbReference type="GO" id="GO:0005524">
    <property type="term" value="F:ATP binding"/>
    <property type="evidence" value="ECO:0007669"/>
    <property type="project" value="UniProtKB-UniRule"/>
</dbReference>
<keyword evidence="17" id="KW-1185">Reference proteome</keyword>
<dbReference type="PATRIC" id="fig|1122152.4.peg.1097"/>
<dbReference type="Pfam" id="PF09190">
    <property type="entry name" value="DALR_2"/>
    <property type="match status" value="1"/>
</dbReference>
<dbReference type="PANTHER" id="PTHR10890">
    <property type="entry name" value="CYSTEINYL-TRNA SYNTHETASE"/>
    <property type="match status" value="1"/>
</dbReference>
<sequence>MKIYNTLTRQKEEFKPLVPGKVSMYVCGPTVYNYIHIGNARSSIAFDTIRRYLEYKGFDVKYVSNFTDVDDKMINEARAEGITVPELAKRYINAFMEDTTALNIEPATLHPRATEEIKDIIAFIKTLIDKGFAYEVDGDVYYRAKKFTGYGKLSDQDIASLEEGASQHVNEAEFAKKEDPIDFALWKKQKQNDEIAWDSPWGKGRPGWHIECSVMSTKYLGDTIDIHGGGQDLEFPHHENEIAQSEAKTGKKFVNYWMHNGFVTVGKDEQKMSKSLHNFVTVHDILKKIDPQVLRFFMASVQYRKPINYSEENLAQAENVLDRIKNTVLTIKSRLNDSNQKADSQFAEKVEDTRLAFKEAMDDDFNVQNALAAVYDGMTFANKNASQDLADLASLKQFLADLTDFMSVFGIDVDKLTAEKSGDDDAEIDALVKKRDEARKNKDFATSDAIRDQLLAMGIILQDTKQGTRWRRE</sequence>
<keyword evidence="9 13" id="KW-0067">ATP-binding</keyword>
<keyword evidence="14" id="KW-0175">Coiled coil</keyword>
<evidence type="ECO:0000256" key="3">
    <source>
        <dbReference type="ARBA" id="ARBA00011245"/>
    </source>
</evidence>
<feature type="binding site" evidence="13">
    <location>
        <position position="27"/>
    </location>
    <ligand>
        <name>Zn(2+)</name>
        <dbReference type="ChEBI" id="CHEBI:29105"/>
    </ligand>
</feature>
<dbReference type="InterPro" id="IPR014729">
    <property type="entry name" value="Rossmann-like_a/b/a_fold"/>
</dbReference>
<dbReference type="EMBL" id="AZFB01000005">
    <property type="protein sequence ID" value="KRL63128.1"/>
    <property type="molecule type" value="Genomic_DNA"/>
</dbReference>
<evidence type="ECO:0000256" key="2">
    <source>
        <dbReference type="ARBA" id="ARBA00005594"/>
    </source>
</evidence>
<evidence type="ECO:0000256" key="14">
    <source>
        <dbReference type="SAM" id="Coils"/>
    </source>
</evidence>
<gene>
    <name evidence="13" type="primary">cysS</name>
    <name evidence="16" type="ORF">FC23_GL001067</name>
</gene>
<dbReference type="FunFam" id="3.40.50.620:FF:000009">
    <property type="entry name" value="Cysteine--tRNA ligase"/>
    <property type="match status" value="1"/>
</dbReference>
<dbReference type="AlphaFoldDB" id="A0A0R1SAJ3"/>
<keyword evidence="6 13" id="KW-0479">Metal-binding</keyword>
<dbReference type="InterPro" id="IPR015273">
    <property type="entry name" value="Cys-tRNA-synt_Ia_DALR"/>
</dbReference>
<reference evidence="16 17" key="1">
    <citation type="journal article" date="2015" name="Genome Announc.">
        <title>Expanding the biotechnology potential of lactobacilli through comparative genomics of 213 strains and associated genera.</title>
        <authorList>
            <person name="Sun Z."/>
            <person name="Harris H.M."/>
            <person name="McCann A."/>
            <person name="Guo C."/>
            <person name="Argimon S."/>
            <person name="Zhang W."/>
            <person name="Yang X."/>
            <person name="Jeffery I.B."/>
            <person name="Cooney J.C."/>
            <person name="Kagawa T.F."/>
            <person name="Liu W."/>
            <person name="Song Y."/>
            <person name="Salvetti E."/>
            <person name="Wrobel A."/>
            <person name="Rasinkangas P."/>
            <person name="Parkhill J."/>
            <person name="Rea M.C."/>
            <person name="O'Sullivan O."/>
            <person name="Ritari J."/>
            <person name="Douillard F.P."/>
            <person name="Paul Ross R."/>
            <person name="Yang R."/>
            <person name="Briner A.E."/>
            <person name="Felis G.E."/>
            <person name="de Vos W.M."/>
            <person name="Barrangou R."/>
            <person name="Klaenhammer T.R."/>
            <person name="Caufield P.W."/>
            <person name="Cui Y."/>
            <person name="Zhang H."/>
            <person name="O'Toole P.W."/>
        </authorList>
    </citation>
    <scope>NUCLEOTIDE SEQUENCE [LARGE SCALE GENOMIC DNA]</scope>
    <source>
        <strain evidence="16 17">DSM 15354</strain>
    </source>
</reference>
<evidence type="ECO:0000256" key="6">
    <source>
        <dbReference type="ARBA" id="ARBA00022723"/>
    </source>
</evidence>
<dbReference type="SMART" id="SM00840">
    <property type="entry name" value="DALR_2"/>
    <property type="match status" value="1"/>
</dbReference>